<keyword evidence="6" id="KW-1185">Reference proteome</keyword>
<accession>A0ABP7FDA4</accession>
<reference evidence="6" key="1">
    <citation type="journal article" date="2019" name="Int. J. Syst. Evol. Microbiol.">
        <title>The Global Catalogue of Microorganisms (GCM) 10K type strain sequencing project: providing services to taxonomists for standard genome sequencing and annotation.</title>
        <authorList>
            <consortium name="The Broad Institute Genomics Platform"/>
            <consortium name="The Broad Institute Genome Sequencing Center for Infectious Disease"/>
            <person name="Wu L."/>
            <person name="Ma J."/>
        </authorList>
    </citation>
    <scope>NUCLEOTIDE SEQUENCE [LARGE SCALE GENOMIC DNA]</scope>
    <source>
        <strain evidence="6">JCM 16949</strain>
    </source>
</reference>
<proteinExistence type="inferred from homology"/>
<gene>
    <name evidence="5" type="ORF">GCM10022239_10210</name>
</gene>
<protein>
    <recommendedName>
        <fullName evidence="4">Tyr recombinase domain-containing protein</fullName>
    </recommendedName>
</protein>
<evidence type="ECO:0000256" key="2">
    <source>
        <dbReference type="ARBA" id="ARBA00023125"/>
    </source>
</evidence>
<dbReference type="PANTHER" id="PTHR30349:SF41">
    <property type="entry name" value="INTEGRASE_RECOMBINASE PROTEIN MJ0367-RELATED"/>
    <property type="match status" value="1"/>
</dbReference>
<feature type="domain" description="Tyr recombinase" evidence="4">
    <location>
        <begin position="1"/>
        <end position="185"/>
    </location>
</feature>
<dbReference type="InterPro" id="IPR013762">
    <property type="entry name" value="Integrase-like_cat_sf"/>
</dbReference>
<dbReference type="InterPro" id="IPR011010">
    <property type="entry name" value="DNA_brk_join_enz"/>
</dbReference>
<dbReference type="CDD" id="cd01189">
    <property type="entry name" value="INT_ICEBs1_C_like"/>
    <property type="match status" value="1"/>
</dbReference>
<dbReference type="SUPFAM" id="SSF56349">
    <property type="entry name" value="DNA breaking-rejoining enzymes"/>
    <property type="match status" value="1"/>
</dbReference>
<dbReference type="PROSITE" id="PS51898">
    <property type="entry name" value="TYR_RECOMBINASE"/>
    <property type="match status" value="1"/>
</dbReference>
<dbReference type="Gene3D" id="1.10.443.10">
    <property type="entry name" value="Intergrase catalytic core"/>
    <property type="match status" value="1"/>
</dbReference>
<dbReference type="InterPro" id="IPR050090">
    <property type="entry name" value="Tyrosine_recombinase_XerCD"/>
</dbReference>
<dbReference type="Proteomes" id="UP001501004">
    <property type="component" value="Unassembled WGS sequence"/>
</dbReference>
<keyword evidence="3" id="KW-0233">DNA recombination</keyword>
<sequence length="205" mass="22796">MVSLPVSLPFILYEVAIRTGLRRGELCGLRWQDVSFTDRELVVKVQLIEVGGVNFEGEIKTSSGQDRVVSLDDGLVDALAAWKLRQDEERDAWGAAYKDSGRVFTDEDGRELKPRYVTRYFDTYALKAGLPKIRFHDLRHLHASLLISAGVPLAVVSKRLGHSTIAVTVDLYGHLLRDANRDAAEAAAAMLVPRDRTAHTMHAQS</sequence>
<organism evidence="5 6">
    <name type="scientific">Leifsonella bigeumensis</name>
    <dbReference type="NCBI Taxonomy" id="433643"/>
    <lineage>
        <taxon>Bacteria</taxon>
        <taxon>Bacillati</taxon>
        <taxon>Actinomycetota</taxon>
        <taxon>Actinomycetes</taxon>
        <taxon>Micrococcales</taxon>
        <taxon>Microbacteriaceae</taxon>
        <taxon>Leifsonella</taxon>
    </lineage>
</organism>
<evidence type="ECO:0000256" key="3">
    <source>
        <dbReference type="ARBA" id="ARBA00023172"/>
    </source>
</evidence>
<comment type="caution">
    <text evidence="5">The sequence shown here is derived from an EMBL/GenBank/DDBJ whole genome shotgun (WGS) entry which is preliminary data.</text>
</comment>
<dbReference type="PANTHER" id="PTHR30349">
    <property type="entry name" value="PHAGE INTEGRASE-RELATED"/>
    <property type="match status" value="1"/>
</dbReference>
<name>A0ABP7FDA4_9MICO</name>
<dbReference type="InterPro" id="IPR002104">
    <property type="entry name" value="Integrase_catalytic"/>
</dbReference>
<evidence type="ECO:0000313" key="5">
    <source>
        <dbReference type="EMBL" id="GAA3736270.1"/>
    </source>
</evidence>
<evidence type="ECO:0000259" key="4">
    <source>
        <dbReference type="PROSITE" id="PS51898"/>
    </source>
</evidence>
<dbReference type="Pfam" id="PF00589">
    <property type="entry name" value="Phage_integrase"/>
    <property type="match status" value="1"/>
</dbReference>
<comment type="similarity">
    <text evidence="1">Belongs to the 'phage' integrase family.</text>
</comment>
<evidence type="ECO:0000313" key="6">
    <source>
        <dbReference type="Proteomes" id="UP001501004"/>
    </source>
</evidence>
<keyword evidence="2" id="KW-0238">DNA-binding</keyword>
<evidence type="ECO:0000256" key="1">
    <source>
        <dbReference type="ARBA" id="ARBA00008857"/>
    </source>
</evidence>
<dbReference type="EMBL" id="BAABAE010000003">
    <property type="protein sequence ID" value="GAA3736270.1"/>
    <property type="molecule type" value="Genomic_DNA"/>
</dbReference>